<name>A0ABY4E4B0_9NEIS</name>
<feature type="compositionally biased region" description="Basic and acidic residues" evidence="1">
    <location>
        <begin position="409"/>
        <end position="428"/>
    </location>
</feature>
<sequence length="537" mass="56001">MFVRRLLVSAVLACLAACAAPTSTFVVDKNPNLKQSTAIGSVNALDYQLMPKRSAAAFSTTVSTQNASSTALCLQQHLSSEFKLPPEFVSHKVYTDNNHSVGLINPFTQVEGITMDVVNKGGSSEIKLYDNGNLLSRAWKQLPSKCGQGKTTTLAQDTGSSKTSAKAPSGIDFVSAGKSGSSIADSSKPVFTAAAAPAVIKATPLVKAEPIRVVKDTAVTTPLQAATTPVRNIAAYQASPLVTPKVVATAANASAITASTPRIVAIAEPITATPANNTTSATSSAWNHGDLTQDDMSIIAPATAAVVTPAMAIAAQNMAAQEAPHLAAAAKQVATSPVQARSVKASVAKPNTSSTKALETSKTKTAAAATRKKVNNTAAKEDSKTTAASKNTKNSKQTAKESASNSRSKANDSKNSRNKADKAEDSKNNRSKNSKANAAEEKASSKNKSSRNKADSKADDNKNSKGKKTAERNVKEDNSKNSKKKTDNKANDNSKNNKKAAPERDNNSKAKASSNKSKATDKKAESAKKTPKKDKSK</sequence>
<reference evidence="3 4" key="1">
    <citation type="journal article" date="2022" name="Res Sq">
        <title>Evolution of multicellular longitudinally dividing oral cavity symbionts (Neisseriaceae).</title>
        <authorList>
            <person name="Nyongesa S."/>
            <person name="Weber P."/>
            <person name="Bernet E."/>
            <person name="Pullido F."/>
            <person name="Nieckarz M."/>
            <person name="Delaby M."/>
            <person name="Nieves C."/>
            <person name="Viehboeck T."/>
            <person name="Krause N."/>
            <person name="Rivera-Millot A."/>
            <person name="Nakamura A."/>
            <person name="Vischer N."/>
            <person name="VanNieuwenhze M."/>
            <person name="Brun Y."/>
            <person name="Cava F."/>
            <person name="Bulgheresi S."/>
            <person name="Veyrier F."/>
        </authorList>
    </citation>
    <scope>NUCLEOTIDE SEQUENCE [LARGE SCALE GENOMIC DNA]</scope>
    <source>
        <strain evidence="3 4">SN4</strain>
    </source>
</reference>
<organism evidence="3 4">
    <name type="scientific">Vitreoscilla massiliensis</name>
    <dbReference type="NCBI Taxonomy" id="1689272"/>
    <lineage>
        <taxon>Bacteria</taxon>
        <taxon>Pseudomonadati</taxon>
        <taxon>Pseudomonadota</taxon>
        <taxon>Betaproteobacteria</taxon>
        <taxon>Neisseriales</taxon>
        <taxon>Neisseriaceae</taxon>
        <taxon>Vitreoscilla</taxon>
    </lineage>
</organism>
<evidence type="ECO:0000256" key="2">
    <source>
        <dbReference type="SAM" id="SignalP"/>
    </source>
</evidence>
<accession>A0ABY4E4B0</accession>
<keyword evidence="2" id="KW-0732">Signal</keyword>
<keyword evidence="4" id="KW-1185">Reference proteome</keyword>
<feature type="region of interest" description="Disordered" evidence="1">
    <location>
        <begin position="340"/>
        <end position="537"/>
    </location>
</feature>
<feature type="compositionally biased region" description="Polar residues" evidence="1">
    <location>
        <begin position="385"/>
        <end position="408"/>
    </location>
</feature>
<dbReference type="RefSeq" id="WP_058305569.1">
    <property type="nucleotide sequence ID" value="NZ_CABKVG010000007.1"/>
</dbReference>
<feature type="compositionally biased region" description="Basic and acidic residues" evidence="1">
    <location>
        <begin position="518"/>
        <end position="528"/>
    </location>
</feature>
<gene>
    <name evidence="3" type="ORF">LVJ82_01470</name>
</gene>
<evidence type="ECO:0000313" key="4">
    <source>
        <dbReference type="Proteomes" id="UP000832011"/>
    </source>
</evidence>
<feature type="chain" id="PRO_5046682227" evidence="2">
    <location>
        <begin position="20"/>
        <end position="537"/>
    </location>
</feature>
<proteinExistence type="predicted"/>
<evidence type="ECO:0000256" key="1">
    <source>
        <dbReference type="SAM" id="MobiDB-lite"/>
    </source>
</evidence>
<feature type="compositionally biased region" description="Basic and acidic residues" evidence="1">
    <location>
        <begin position="452"/>
        <end position="492"/>
    </location>
</feature>
<dbReference type="EMBL" id="CP091511">
    <property type="protein sequence ID" value="UOO89685.1"/>
    <property type="molecule type" value="Genomic_DNA"/>
</dbReference>
<dbReference type="Proteomes" id="UP000832011">
    <property type="component" value="Chromosome"/>
</dbReference>
<feature type="signal peptide" evidence="2">
    <location>
        <begin position="1"/>
        <end position="19"/>
    </location>
</feature>
<protein>
    <submittedName>
        <fullName evidence="3">Uncharacterized protein</fullName>
    </submittedName>
</protein>
<evidence type="ECO:0000313" key="3">
    <source>
        <dbReference type="EMBL" id="UOO89685.1"/>
    </source>
</evidence>
<feature type="compositionally biased region" description="Low complexity" evidence="1">
    <location>
        <begin position="352"/>
        <end position="369"/>
    </location>
</feature>